<dbReference type="Proteomes" id="UP001285921">
    <property type="component" value="Unassembled WGS sequence"/>
</dbReference>
<sequence>MNETVFMEKLQRLHAEHKELLTRPNTPVHGGNGIYDRYAYPVITAAHAPVYWRYDLNPETNPHLMERIGVNAAFNPGAIELNGKFYLVVRVEGHDRKSFFAVAESVNGIDGFRFWDYPIVMPETDIPDVNVYDMRLTKHEDGWIYGVFCTERKDPEAKQGDTSSAFASAGIARTRDLKAWERLDDLRTPSSQQRNVVLHPEFVNGKYAFYTRPQDGFIEAGSGGGIGWGLSTSIEHATIELETIVDEKKYHTIKEVKNGQGAAPIKTDRGWLHIAHGVRNTAAGLRYVIYAFMTDLNDPSKVIYAPGGHLIAPDGDERVGDVSNVVFTNGLIARDNGEVYIYYASSDTRCHVAVTTVQKLVDYVVNTPADPLRSYACVQQRCELIANNLKLMERPDFSFLNE</sequence>
<keyword evidence="4" id="KW-0119">Carbohydrate metabolism</keyword>
<dbReference type="Gene3D" id="2.115.10.20">
    <property type="entry name" value="Glycosyl hydrolase domain, family 43"/>
    <property type="match status" value="1"/>
</dbReference>
<keyword evidence="2 4" id="KW-0808">Transferase</keyword>
<evidence type="ECO:0000313" key="5">
    <source>
        <dbReference type="EMBL" id="GMK45619.1"/>
    </source>
</evidence>
<dbReference type="EMBL" id="BTCL01000008">
    <property type="protein sequence ID" value="GMK45619.1"/>
    <property type="molecule type" value="Genomic_DNA"/>
</dbReference>
<protein>
    <recommendedName>
        <fullName evidence="4">4-O-beta-D-mannosyl-D-glucose phosphorylase</fullName>
        <shortName evidence="4">MGP</shortName>
        <shortName evidence="4">Mannosylglucose phosphorylase</shortName>
        <ecNumber evidence="4">2.4.1.281</ecNumber>
    </recommendedName>
</protein>
<dbReference type="HAMAP" id="MF_00928">
    <property type="entry name" value="Man_Glc_phosphorylase"/>
    <property type="match status" value="1"/>
</dbReference>
<dbReference type="PANTHER" id="PTHR34106:SF1">
    <property type="entry name" value="1,4-BETA-MANNOSYL-N-ACETYLGLUCOSAMINE PHOSPHORYLASE"/>
    <property type="match status" value="1"/>
</dbReference>
<dbReference type="EC" id="2.4.1.281" evidence="4"/>
<evidence type="ECO:0000256" key="4">
    <source>
        <dbReference type="HAMAP-Rule" id="MF_00928"/>
    </source>
</evidence>
<organism evidence="5 6">
    <name type="scientific">Paenibacillus glycanilyticus</name>
    <dbReference type="NCBI Taxonomy" id="126569"/>
    <lineage>
        <taxon>Bacteria</taxon>
        <taxon>Bacillati</taxon>
        <taxon>Bacillota</taxon>
        <taxon>Bacilli</taxon>
        <taxon>Bacillales</taxon>
        <taxon>Paenibacillaceae</taxon>
        <taxon>Paenibacillus</taxon>
    </lineage>
</organism>
<dbReference type="InterPro" id="IPR007184">
    <property type="entry name" value="Mannoside_phosphorylase"/>
</dbReference>
<comment type="catalytic activity">
    <reaction evidence="4">
        <text>beta-D-mannosyl-(1-&gt;4)-D-glucose + phosphate = alpha-D-mannose 1-phosphate + D-glucose</text>
        <dbReference type="Rhea" id="RHEA:32531"/>
        <dbReference type="ChEBI" id="CHEBI:4167"/>
        <dbReference type="ChEBI" id="CHEBI:43474"/>
        <dbReference type="ChEBI" id="CHEBI:58409"/>
        <dbReference type="ChEBI" id="CHEBI:64351"/>
        <dbReference type="EC" id="2.4.1.281"/>
    </reaction>
</comment>
<dbReference type="SUPFAM" id="SSF75005">
    <property type="entry name" value="Arabinanase/levansucrase/invertase"/>
    <property type="match status" value="1"/>
</dbReference>
<evidence type="ECO:0000256" key="2">
    <source>
        <dbReference type="ARBA" id="ARBA00022679"/>
    </source>
</evidence>
<dbReference type="PANTHER" id="PTHR34106">
    <property type="entry name" value="GLYCOSIDASE"/>
    <property type="match status" value="1"/>
</dbReference>
<gene>
    <name evidence="5" type="ORF">PghCCS26_27470</name>
</gene>
<comment type="caution">
    <text evidence="5">The sequence shown here is derived from an EMBL/GenBank/DDBJ whole genome shotgun (WGS) entry which is preliminary data.</text>
</comment>
<dbReference type="PIRSF" id="PIRSF016202">
    <property type="entry name" value="PH1107"/>
    <property type="match status" value="1"/>
</dbReference>
<keyword evidence="4" id="KW-0961">Cell wall biogenesis/degradation</keyword>
<proteinExistence type="inferred from homology"/>
<dbReference type="RefSeq" id="WP_317980284.1">
    <property type="nucleotide sequence ID" value="NZ_BTCL01000008.1"/>
</dbReference>
<reference evidence="5 6" key="1">
    <citation type="submission" date="2023-05" db="EMBL/GenBank/DDBJ databases">
        <title>Draft genome of Paenibacillus sp. CCS26.</title>
        <authorList>
            <person name="Akita H."/>
            <person name="Shinto Y."/>
            <person name="Kimura Z."/>
        </authorList>
    </citation>
    <scope>NUCLEOTIDE SEQUENCE [LARGE SCALE GENOMIC DNA]</scope>
    <source>
        <strain evidence="5 6">CCS26</strain>
    </source>
</reference>
<accession>A0ABQ6NM83</accession>
<dbReference type="Pfam" id="PF04041">
    <property type="entry name" value="Glyco_hydro_130"/>
    <property type="match status" value="1"/>
</dbReference>
<name>A0ABQ6NM83_9BACL</name>
<dbReference type="InterPro" id="IPR028583">
    <property type="entry name" value="Man_Glc_phosphorylase"/>
</dbReference>
<evidence type="ECO:0000256" key="3">
    <source>
        <dbReference type="ARBA" id="ARBA00024356"/>
    </source>
</evidence>
<evidence type="ECO:0000313" key="6">
    <source>
        <dbReference type="Proteomes" id="UP001285921"/>
    </source>
</evidence>
<keyword evidence="1 4" id="KW-0328">Glycosyltransferase</keyword>
<dbReference type="InterPro" id="IPR023296">
    <property type="entry name" value="Glyco_hydro_beta-prop_sf"/>
</dbReference>
<comment type="function">
    <text evidence="4">Converts 4-O-beta-D-mannopyranosyl-D-glucopyranose (Man-Glc) to mannose 1-phosphate (Man1P) and glucose.</text>
</comment>
<comment type="similarity">
    <text evidence="3 4">Belongs to the glycosyl hydrolase 130 family.</text>
</comment>
<evidence type="ECO:0000256" key="1">
    <source>
        <dbReference type="ARBA" id="ARBA00022676"/>
    </source>
</evidence>
<keyword evidence="6" id="KW-1185">Reference proteome</keyword>